<dbReference type="GO" id="GO:0003677">
    <property type="term" value="F:DNA binding"/>
    <property type="evidence" value="ECO:0007669"/>
    <property type="project" value="InterPro"/>
</dbReference>
<evidence type="ECO:0000313" key="3">
    <source>
        <dbReference type="Proteomes" id="UP000451233"/>
    </source>
</evidence>
<reference evidence="2 3" key="1">
    <citation type="submission" date="2019-11" db="EMBL/GenBank/DDBJ databases">
        <title>Pedobacter sp. HMF7056 Genome sequencing and assembly.</title>
        <authorList>
            <person name="Kang H."/>
            <person name="Kim H."/>
            <person name="Joh K."/>
        </authorList>
    </citation>
    <scope>NUCLEOTIDE SEQUENCE [LARGE SCALE GENOMIC DNA]</scope>
    <source>
        <strain evidence="2 3">HMF7056</strain>
    </source>
</reference>
<evidence type="ECO:0000313" key="2">
    <source>
        <dbReference type="EMBL" id="MXV16553.1"/>
    </source>
</evidence>
<dbReference type="EMBL" id="WVHS01000003">
    <property type="protein sequence ID" value="MXV16553.1"/>
    <property type="molecule type" value="Genomic_DNA"/>
</dbReference>
<dbReference type="InterPro" id="IPR006119">
    <property type="entry name" value="Resolv_N"/>
</dbReference>
<dbReference type="PROSITE" id="PS51736">
    <property type="entry name" value="RECOMBINASES_3"/>
    <property type="match status" value="1"/>
</dbReference>
<accession>A0A7K1Y004</accession>
<evidence type="ECO:0000259" key="1">
    <source>
        <dbReference type="PROSITE" id="PS51736"/>
    </source>
</evidence>
<proteinExistence type="predicted"/>
<dbReference type="AlphaFoldDB" id="A0A7K1Y004"/>
<keyword evidence="3" id="KW-1185">Reference proteome</keyword>
<gene>
    <name evidence="2" type="ORF">GS398_14700</name>
</gene>
<dbReference type="Pfam" id="PF00239">
    <property type="entry name" value="Resolvase"/>
    <property type="match status" value="1"/>
</dbReference>
<name>A0A7K1Y004_9SPHI</name>
<organism evidence="2 3">
    <name type="scientific">Hufsiella ginkgonis</name>
    <dbReference type="NCBI Taxonomy" id="2695274"/>
    <lineage>
        <taxon>Bacteria</taxon>
        <taxon>Pseudomonadati</taxon>
        <taxon>Bacteroidota</taxon>
        <taxon>Sphingobacteriia</taxon>
        <taxon>Sphingobacteriales</taxon>
        <taxon>Sphingobacteriaceae</taxon>
        <taxon>Hufsiella</taxon>
    </lineage>
</organism>
<comment type="caution">
    <text evidence="2">The sequence shown here is derived from an EMBL/GenBank/DDBJ whole genome shotgun (WGS) entry which is preliminary data.</text>
</comment>
<sequence>MLTFNIFASLAEVERDLIRKRTKTDLNTARAKEFTVEKRNNLI</sequence>
<feature type="domain" description="Resolvase/invertase-type recombinase catalytic" evidence="1">
    <location>
        <begin position="1"/>
        <end position="33"/>
    </location>
</feature>
<dbReference type="Proteomes" id="UP000451233">
    <property type="component" value="Unassembled WGS sequence"/>
</dbReference>
<dbReference type="GO" id="GO:0000150">
    <property type="term" value="F:DNA strand exchange activity"/>
    <property type="evidence" value="ECO:0007669"/>
    <property type="project" value="InterPro"/>
</dbReference>
<protein>
    <recommendedName>
        <fullName evidence="1">Resolvase/invertase-type recombinase catalytic domain-containing protein</fullName>
    </recommendedName>
</protein>